<dbReference type="Proteomes" id="UP000231409">
    <property type="component" value="Unassembled WGS sequence"/>
</dbReference>
<dbReference type="InterPro" id="IPR008930">
    <property type="entry name" value="Terpenoid_cyclase/PrenylTrfase"/>
</dbReference>
<evidence type="ECO:0000313" key="5">
    <source>
        <dbReference type="Proteomes" id="UP000231409"/>
    </source>
</evidence>
<dbReference type="GO" id="GO:0007156">
    <property type="term" value="P:homophilic cell adhesion via plasma membrane adhesion molecules"/>
    <property type="evidence" value="ECO:0007669"/>
    <property type="project" value="InterPro"/>
</dbReference>
<name>A0A2G1UKX1_9GAMM</name>
<dbReference type="InterPro" id="IPR050708">
    <property type="entry name" value="T6SS_VgrG/RHS"/>
</dbReference>
<dbReference type="NCBIfam" id="NF012211">
    <property type="entry name" value="tand_rpt_95"/>
    <property type="match status" value="2"/>
</dbReference>
<feature type="signal peptide" evidence="2">
    <location>
        <begin position="1"/>
        <end position="23"/>
    </location>
</feature>
<protein>
    <recommendedName>
        <fullName evidence="3">Cadherin domain-containing protein</fullName>
    </recommendedName>
</protein>
<dbReference type="SUPFAM" id="SSF69304">
    <property type="entry name" value="Tricorn protease N-terminal domain"/>
    <property type="match status" value="1"/>
</dbReference>
<dbReference type="CDD" id="cd00688">
    <property type="entry name" value="ISOPREN_C2_like"/>
    <property type="match status" value="1"/>
</dbReference>
<dbReference type="Pfam" id="PF13517">
    <property type="entry name" value="FG-GAP_3"/>
    <property type="match status" value="2"/>
</dbReference>
<dbReference type="InterPro" id="IPR006530">
    <property type="entry name" value="YD"/>
</dbReference>
<evidence type="ECO:0000259" key="3">
    <source>
        <dbReference type="PROSITE" id="PS50268"/>
    </source>
</evidence>
<reference evidence="4 5" key="1">
    <citation type="submission" date="2017-09" db="EMBL/GenBank/DDBJ databases">
        <title>The draft genome sequences of Marinobacter sp. PWS21.</title>
        <authorList>
            <person name="Cao J."/>
        </authorList>
    </citation>
    <scope>NUCLEOTIDE SEQUENCE [LARGE SCALE GENOMIC DNA]</scope>
    <source>
        <strain evidence="4 5">PWS21</strain>
    </source>
</reference>
<dbReference type="PANTHER" id="PTHR32305">
    <property type="match status" value="1"/>
</dbReference>
<feature type="domain" description="Cadherin" evidence="3">
    <location>
        <begin position="1743"/>
        <end position="1846"/>
    </location>
</feature>
<dbReference type="InterPro" id="IPR013783">
    <property type="entry name" value="Ig-like_fold"/>
</dbReference>
<evidence type="ECO:0000256" key="2">
    <source>
        <dbReference type="SAM" id="SignalP"/>
    </source>
</evidence>
<evidence type="ECO:0000313" key="4">
    <source>
        <dbReference type="EMBL" id="PHQ15095.1"/>
    </source>
</evidence>
<dbReference type="GO" id="GO:0016020">
    <property type="term" value="C:membrane"/>
    <property type="evidence" value="ECO:0007669"/>
    <property type="project" value="InterPro"/>
</dbReference>
<feature type="chain" id="PRO_5013605505" description="Cadherin domain-containing protein" evidence="2">
    <location>
        <begin position="24"/>
        <end position="2800"/>
    </location>
</feature>
<dbReference type="Gene3D" id="2.60.40.10">
    <property type="entry name" value="Immunoglobulins"/>
    <property type="match status" value="8"/>
</dbReference>
<gene>
    <name evidence="4" type="ORF">CLH61_08070</name>
</gene>
<dbReference type="InterPro" id="IPR013517">
    <property type="entry name" value="FG-GAP"/>
</dbReference>
<dbReference type="SMART" id="SM00736">
    <property type="entry name" value="CADG"/>
    <property type="match status" value="4"/>
</dbReference>
<keyword evidence="1 2" id="KW-0732">Signal</keyword>
<dbReference type="PANTHER" id="PTHR32305:SF15">
    <property type="entry name" value="PROTEIN RHSA-RELATED"/>
    <property type="match status" value="1"/>
</dbReference>
<accession>A0A2G1UKX1</accession>
<dbReference type="Pfam" id="PF17963">
    <property type="entry name" value="Big_9"/>
    <property type="match status" value="4"/>
</dbReference>
<dbReference type="EMBL" id="NTFH01000007">
    <property type="protein sequence ID" value="PHQ15095.1"/>
    <property type="molecule type" value="Genomic_DNA"/>
</dbReference>
<dbReference type="Pfam" id="PF05345">
    <property type="entry name" value="He_PIG"/>
    <property type="match status" value="5"/>
</dbReference>
<dbReference type="InterPro" id="IPR028994">
    <property type="entry name" value="Integrin_alpha_N"/>
</dbReference>
<dbReference type="InterPro" id="IPR015919">
    <property type="entry name" value="Cadherin-like_sf"/>
</dbReference>
<dbReference type="GO" id="GO:0005509">
    <property type="term" value="F:calcium ion binding"/>
    <property type="evidence" value="ECO:0007669"/>
    <property type="project" value="InterPro"/>
</dbReference>
<comment type="caution">
    <text evidence="4">The sequence shown here is derived from an EMBL/GenBank/DDBJ whole genome shotgun (WGS) entry which is preliminary data.</text>
</comment>
<dbReference type="RefSeq" id="WP_143752124.1">
    <property type="nucleotide sequence ID" value="NZ_KZ319370.1"/>
</dbReference>
<dbReference type="CDD" id="cd11304">
    <property type="entry name" value="Cadherin_repeat"/>
    <property type="match status" value="1"/>
</dbReference>
<feature type="non-terminal residue" evidence="4">
    <location>
        <position position="2800"/>
    </location>
</feature>
<sequence>MYKFAFGLAFTWVVASFLSAAQAQPFSETDDIVLGPDFCSLYPLTISDSLIASAAPGQTFQQVALGTGQGNYSWLSWRGANDTNTLAAALVPPGTSGSYRNPDDPTDARLDVGDFVQGAPGVNNSQAVRTGLAGLLGRNIIIPVWGELAGQGANFNYGVARFAVVRLTDFALNGKGYIDFTFERFTRCYNHRPETLNSRVETPEDTPVAFELQALDGDNDALTYELLEAPQHGTIEVSGSEVIYTPQADYSGNDQLRFRVHDGEQLSGPAVVSIEVLPVNDPPVASDIVAETEGGDPVAITLVGSDIDSETLSFSLVNEPVHGTFSGTAPHLVYTPEPWFEGQEVLTYQVSDGELHATATITINVIQPNLPPVITSLPIVATPEQQLYSYPVVAEDPNQDVLVHNLDRGPEGMAMDPASGIIRWLPPELFTQSVPSFNQQCYVVPTGNVKVYEEGDGGSGIAYIAPLFNRVRTAIADASRYVAPQAIAWHKQNQCLGCHIQTQSLLGIESSKDKAEVDEEAAEYLLAEILSSQLGDGSIRRSHPGYAKNQTAFALWALNAVPERERTFQVRQNGLRFFLDRVATSGNRAYWTTDHSSGWLREPLSMTALVGQAAAGYLNDLEALDSPTAEQLTLADSYRLLMPAMAEYLLAGLDNNEADTFKRVFRLVGLAEIAPYVDSDDLQSRITDAVQLLDQQLRQRQREDGGWAITAGGTRSDPLAAAWVGLALNYQNPELTDPAVLANIEYLLDSQQAGGTWLTTSGLFGTRLATTSLVMAYLPVALDHLGNPDVRLGHVTLTGGRDGTHQLSVELTNRGLADIRVPLDLAFFAGLGDEPVYLGSTQVASLLSGARSQPSILVADEALTDDITVVLTANPAVAECEINNNITRAALIRHRVADPDGLSDTQLYVLNVEDVNEAPVIASEPQTELEGGQSFNYQVQVSDTDVGDAHIFTLVSGPDGLYVDERTGRFTSAPGGVAPGEYEVVVLVTDLRGATTEQTFTLVIHENLPPQIVTPIVAAGDEASGYRYDIDAQDPNQGDELAFGLELAPPGMEIVRESGVIEWRATPKWVDNRSDTNALCIGEPDRNLGALEPIEKWRWTATGLPASSYNQVMHAPIAVPLFDTNGDGTVNTQDDIAIIFQTFRNSYYNNPGYLRAVWAKSGEHIWTSSSASILPVSSPAAADIDGDGNVEIITGRYGGGLIVFSHDGSIKWESSYRVDVRWGGPTIADLDGDAVPEIIVGNTVFDNVGQVLWRGAGAAGGNGVGPLSFAADIDNDGFQEVIAGGTVYRHDGQIMFNRGDGFAAVGDFDENGTPELAVVHSGRVSLYRNDGSVVWSGKDIPGGGVGGPPTVADMTGDGIPEIGVAGANAYVVFDANGDIVWQSATRDRSSNKTGSSVFDFNGDGRAEVVYADEYFFRVYDGPTGEIVYEVENTSGTTHELPVVADVDNDGHAEVVVIANNYSRGAFAGIRVFEDASDSWAPTRSIWNQHAYNINNINDDMSVPARPVASWLTHNSFRLNTFPDRDALALPDVTVTGIAYDAAASTVSVQVLNRGLAPLAGPLTVRFMHQHGWTGETALGEVTVSGLAAGEQTRASLVVDDGVITDTIRAVVSLPAAAAECVTDNNETLAAVVEVRAYDEAGLFDRQKFAVSMADSNDEPTFTSAASSTAVVGQPYGFEFAVADPDRGDAHRFELVDAPAGFDLNSRTGRIVAEGLGEGLYTLQVQATDLSGAVTEQTHVVTVTPADNLAPVFETEAPGTVVGGETYRYDPVATDPDGDAVVYLLSRSQPGMTIDGVTGSIRWTPSLDALGVYSAEVTALDTRGASSRQYFLIEVVDPHSGNQPPTITSTPGGAVYAGQRFSYQVTANDPDGDDLSYTLITSEAGMELTAAGLFSWLPAIEWIGDTAIAEIAVSDGRGGEARQKLTLPVNESANHPPQITSLPETQALADALYSYALTAVDSDGDNFSSRLERAPNGMTLSGGQVSWTPAQAQAGQVHDVVVRVTDARGAASTQSFGIAVNVPAVANAAPEISSVPTSPAFVGEQYSYDVIARDADGDSLGYTLETGPGGMALSSSGQLRWTPTAEQQGDHRVTVRVSDGSAWATQSYTLTVVELTENAYPEITSRPAFQTVVGETYHYQLEATDADGDAITFGAMVQPDGMTVDPSGRVSWIPTADQIGIHEISYYADDGKGRTLQNTTLRVQDEPLPLAVTVLVTPDAVDAGGTVTIDVFTQGGTGELVTAVDVDGQPLPVNPYGRSYWTATGVGRHTVTAKVTDRDTSATGVAYVTLRDSSDTTAPVVSLEGPENGIVVTAPTPVIATIEDDNLAAWEVLITPAGTSDWQVIAEGSTNQLSAPVATFDPSLLMNGQYDLAVLALDVNGLSASAMMSLQVEGDLKVGNFSITLEDLAIPMAGIPIRVTRTYDSRRRFEQLDFGHGWSVGYQDAKVEESRTLGSYWTVNQYNRGPMNLIADFCVEPLGAPVVTVTLPTGDVERFEVGASPRCNTYQVIKDVSLVFNPVGDTQSTLKALNQSSARYEGGTLLETGYYSGPVDPDRYELTTQAGYIYTLNQDFGIEKVVDPNGHSLRYTNDGIFHSSGKAVTFQRDSHGRILALTTPGGDQLTYHYSSDGDLEASADALGNTTAYTYNRNHGLLDIIDPLGRTLVRNIYDESGRLIAQEDSDGNRTDFNHDVEGRQSVVTDRNGNTTLYYYDDRGNVTTKVDAAGHSWNYSYDERGNQLSQVDPLGNVTTASFDERNNQLTQTDALGNTVAFTFNSRGQELTIADARGNVYQNSYDSVGNLL</sequence>
<dbReference type="SUPFAM" id="SSF48239">
    <property type="entry name" value="Terpenoid cyclases/Protein prenyltransferases"/>
    <property type="match status" value="1"/>
</dbReference>
<dbReference type="InterPro" id="IPR006644">
    <property type="entry name" value="Cadg"/>
</dbReference>
<dbReference type="SUPFAM" id="SSF49313">
    <property type="entry name" value="Cadherin-like"/>
    <property type="match status" value="7"/>
</dbReference>
<dbReference type="PROSITE" id="PS50268">
    <property type="entry name" value="CADHERIN_2"/>
    <property type="match status" value="1"/>
</dbReference>
<organism evidence="4 5">
    <name type="scientific">Marinobacter profundi</name>
    <dbReference type="NCBI Taxonomy" id="2666256"/>
    <lineage>
        <taxon>Bacteria</taxon>
        <taxon>Pseudomonadati</taxon>
        <taxon>Pseudomonadota</taxon>
        <taxon>Gammaproteobacteria</taxon>
        <taxon>Pseudomonadales</taxon>
        <taxon>Marinobacteraceae</taxon>
        <taxon>Marinobacter</taxon>
    </lineage>
</organism>
<evidence type="ECO:0000256" key="1">
    <source>
        <dbReference type="ARBA" id="ARBA00022729"/>
    </source>
</evidence>
<dbReference type="InterPro" id="IPR031325">
    <property type="entry name" value="RHS_repeat"/>
</dbReference>
<dbReference type="Pfam" id="PF05593">
    <property type="entry name" value="RHS_repeat"/>
    <property type="match status" value="2"/>
</dbReference>
<proteinExistence type="predicted"/>
<dbReference type="SUPFAM" id="SSF69318">
    <property type="entry name" value="Integrin alpha N-terminal domain"/>
    <property type="match status" value="1"/>
</dbReference>
<dbReference type="NCBIfam" id="TIGR01643">
    <property type="entry name" value="YD_repeat_2x"/>
    <property type="match status" value="1"/>
</dbReference>
<dbReference type="Gene3D" id="2.60.40.3440">
    <property type="match status" value="2"/>
</dbReference>
<dbReference type="Gene3D" id="2.180.10.10">
    <property type="entry name" value="RHS repeat-associated core"/>
    <property type="match status" value="1"/>
</dbReference>
<dbReference type="InterPro" id="IPR002126">
    <property type="entry name" value="Cadherin-like_dom"/>
</dbReference>
<keyword evidence="5" id="KW-1185">Reference proteome</keyword>
<dbReference type="Gene3D" id="1.50.10.20">
    <property type="match status" value="1"/>
</dbReference>